<keyword evidence="2" id="KW-1185">Reference proteome</keyword>
<sequence length="87" mass="10643">MLKKTRCTKRQSNRANMEGSDIETEFSLQFFRYQQIFVKGFSLDPTYFKTRHFEDLKEFAEKYKLFLPCISLDEDLKAKYTRWKKRP</sequence>
<gene>
    <name evidence="1" type="ORF">A3Q56_05503</name>
</gene>
<reference evidence="1 2" key="1">
    <citation type="submission" date="2016-04" db="EMBL/GenBank/DDBJ databases">
        <title>The genome of Intoshia linei affirms orthonectids as highly simplified spiralians.</title>
        <authorList>
            <person name="Mikhailov K.V."/>
            <person name="Slusarev G.S."/>
            <person name="Nikitin M.A."/>
            <person name="Logacheva M.D."/>
            <person name="Penin A."/>
            <person name="Aleoshin V."/>
            <person name="Panchin Y.V."/>
        </authorList>
    </citation>
    <scope>NUCLEOTIDE SEQUENCE [LARGE SCALE GENOMIC DNA]</scope>
    <source>
        <strain evidence="1">Intl2013</strain>
        <tissue evidence="1">Whole animal</tissue>
    </source>
</reference>
<accession>A0A177AZE2</accession>
<dbReference type="AlphaFoldDB" id="A0A177AZE2"/>
<evidence type="ECO:0000313" key="2">
    <source>
        <dbReference type="Proteomes" id="UP000078046"/>
    </source>
</evidence>
<comment type="caution">
    <text evidence="1">The sequence shown here is derived from an EMBL/GenBank/DDBJ whole genome shotgun (WGS) entry which is preliminary data.</text>
</comment>
<dbReference type="EMBL" id="LWCA01000840">
    <property type="protein sequence ID" value="OAF66743.1"/>
    <property type="molecule type" value="Genomic_DNA"/>
</dbReference>
<organism evidence="1 2">
    <name type="scientific">Intoshia linei</name>
    <dbReference type="NCBI Taxonomy" id="1819745"/>
    <lineage>
        <taxon>Eukaryota</taxon>
        <taxon>Metazoa</taxon>
        <taxon>Spiralia</taxon>
        <taxon>Lophotrochozoa</taxon>
        <taxon>Mesozoa</taxon>
        <taxon>Orthonectida</taxon>
        <taxon>Rhopaluridae</taxon>
        <taxon>Intoshia</taxon>
    </lineage>
</organism>
<name>A0A177AZE2_9BILA</name>
<protein>
    <submittedName>
        <fullName evidence="1">Uncharacterized protein</fullName>
    </submittedName>
</protein>
<evidence type="ECO:0000313" key="1">
    <source>
        <dbReference type="EMBL" id="OAF66743.1"/>
    </source>
</evidence>
<proteinExistence type="predicted"/>
<dbReference type="Proteomes" id="UP000078046">
    <property type="component" value="Unassembled WGS sequence"/>
</dbReference>